<protein>
    <recommendedName>
        <fullName evidence="5">N-alpha-acetyltransferase 40</fullName>
        <ecNumber evidence="4">2.3.1.257</ecNumber>
    </recommendedName>
</protein>
<dbReference type="EMBL" id="JAJGCB010000006">
    <property type="protein sequence ID" value="KAJ8992290.1"/>
    <property type="molecule type" value="Genomic_DNA"/>
</dbReference>
<keyword evidence="9 13" id="KW-0012">Acyltransferase</keyword>
<evidence type="ECO:0000256" key="10">
    <source>
        <dbReference type="ARBA" id="ARBA00047821"/>
    </source>
</evidence>
<dbReference type="Gene3D" id="3.40.630.30">
    <property type="match status" value="1"/>
</dbReference>
<dbReference type="SUPFAM" id="SSF55729">
    <property type="entry name" value="Acyl-CoA N-acyltransferases (Nat)"/>
    <property type="match status" value="1"/>
</dbReference>
<keyword evidence="6" id="KW-0963">Cytoplasm</keyword>
<dbReference type="GO" id="GO:0005737">
    <property type="term" value="C:cytoplasm"/>
    <property type="evidence" value="ECO:0007669"/>
    <property type="project" value="UniProtKB-SubCell"/>
</dbReference>
<dbReference type="PANTHER" id="PTHR20531">
    <property type="entry name" value="N-ALPHA-ACETYLTRANSFERASE 40"/>
    <property type="match status" value="1"/>
</dbReference>
<evidence type="ECO:0000256" key="2">
    <source>
        <dbReference type="ARBA" id="ARBA00004496"/>
    </source>
</evidence>
<accession>A0AAN6EYI4</accession>
<proteinExistence type="inferred from homology"/>
<evidence type="ECO:0000259" key="12">
    <source>
        <dbReference type="PROSITE" id="PS51186"/>
    </source>
</evidence>
<dbReference type="Proteomes" id="UP001161757">
    <property type="component" value="Unassembled WGS sequence"/>
</dbReference>
<evidence type="ECO:0000256" key="1">
    <source>
        <dbReference type="ARBA" id="ARBA00004123"/>
    </source>
</evidence>
<comment type="catalytic activity">
    <reaction evidence="10">
        <text>N-terminal L-seryl-[histone H2A] + acetyl-CoA = N-terminal N(alpha)-acetyl-L-seryl-[histone H2A] + CoA + H(+)</text>
        <dbReference type="Rhea" id="RHEA:50600"/>
        <dbReference type="Rhea" id="RHEA-COMP:12742"/>
        <dbReference type="Rhea" id="RHEA-COMP:12744"/>
        <dbReference type="ChEBI" id="CHEBI:15378"/>
        <dbReference type="ChEBI" id="CHEBI:57287"/>
        <dbReference type="ChEBI" id="CHEBI:57288"/>
        <dbReference type="ChEBI" id="CHEBI:64738"/>
        <dbReference type="ChEBI" id="CHEBI:83690"/>
        <dbReference type="EC" id="2.3.1.257"/>
    </reaction>
</comment>
<gene>
    <name evidence="13" type="primary">NAT4</name>
    <name evidence="13" type="ORF">HRR80_004181</name>
</gene>
<comment type="subcellular location">
    <subcellularLocation>
        <location evidence="2">Cytoplasm</location>
    </subcellularLocation>
    <subcellularLocation>
        <location evidence="1">Nucleus</location>
    </subcellularLocation>
</comment>
<dbReference type="GO" id="GO:0005634">
    <property type="term" value="C:nucleus"/>
    <property type="evidence" value="ECO:0007669"/>
    <property type="project" value="UniProtKB-SubCell"/>
</dbReference>
<evidence type="ECO:0000256" key="7">
    <source>
        <dbReference type="ARBA" id="ARBA00022679"/>
    </source>
</evidence>
<evidence type="ECO:0000313" key="14">
    <source>
        <dbReference type="Proteomes" id="UP001161757"/>
    </source>
</evidence>
<comment type="caution">
    <text evidence="13">The sequence shown here is derived from an EMBL/GenBank/DDBJ whole genome shotgun (WGS) entry which is preliminary data.</text>
</comment>
<organism evidence="13 14">
    <name type="scientific">Exophiala dermatitidis</name>
    <name type="common">Black yeast-like fungus</name>
    <name type="synonym">Wangiella dermatitidis</name>
    <dbReference type="NCBI Taxonomy" id="5970"/>
    <lineage>
        <taxon>Eukaryota</taxon>
        <taxon>Fungi</taxon>
        <taxon>Dikarya</taxon>
        <taxon>Ascomycota</taxon>
        <taxon>Pezizomycotina</taxon>
        <taxon>Eurotiomycetes</taxon>
        <taxon>Chaetothyriomycetidae</taxon>
        <taxon>Chaetothyriales</taxon>
        <taxon>Herpotrichiellaceae</taxon>
        <taxon>Exophiala</taxon>
    </lineage>
</organism>
<dbReference type="GO" id="GO:1990189">
    <property type="term" value="F:protein N-terminal-serine acetyltransferase activity"/>
    <property type="evidence" value="ECO:0007669"/>
    <property type="project" value="UniProtKB-EC"/>
</dbReference>
<reference evidence="13" key="1">
    <citation type="submission" date="2023-01" db="EMBL/GenBank/DDBJ databases">
        <title>Exophiala dermititidis isolated from Cystic Fibrosis Patient.</title>
        <authorList>
            <person name="Kurbessoian T."/>
            <person name="Crocker A."/>
            <person name="Murante D."/>
            <person name="Hogan D.A."/>
            <person name="Stajich J.E."/>
        </authorList>
    </citation>
    <scope>NUCLEOTIDE SEQUENCE</scope>
    <source>
        <strain evidence="13">Ex8</strain>
    </source>
</reference>
<sequence>MPKLNTVEAANALSASDFFETYDKHTALSLDTNAELQICKGDASHIPAPLFEQCLKLIELTSAQDYRNSEMKWSVSSKRKEMKLPDMRYIILVEKTTSQLAGFISFMITYEDGYEVVYIYEIHFTPEWQGRGLGRELMKTVEDIGQRVGVSKAMLTVFKANSRAVRWYHDLGYREDDFSPGPRVLRNGTVKEPSYIILSKQLND</sequence>
<keyword evidence="7 13" id="KW-0808">Transferase</keyword>
<dbReference type="CDD" id="cd04301">
    <property type="entry name" value="NAT_SF"/>
    <property type="match status" value="1"/>
</dbReference>
<evidence type="ECO:0000313" key="13">
    <source>
        <dbReference type="EMBL" id="KAJ8992290.1"/>
    </source>
</evidence>
<dbReference type="AlphaFoldDB" id="A0AAN6EYI4"/>
<dbReference type="PANTHER" id="PTHR20531:SF1">
    <property type="entry name" value="N-ALPHA-ACETYLTRANSFERASE 40"/>
    <property type="match status" value="1"/>
</dbReference>
<evidence type="ECO:0000256" key="5">
    <source>
        <dbReference type="ARBA" id="ARBA00015043"/>
    </source>
</evidence>
<evidence type="ECO:0000256" key="8">
    <source>
        <dbReference type="ARBA" id="ARBA00023242"/>
    </source>
</evidence>
<dbReference type="PROSITE" id="PS51186">
    <property type="entry name" value="GNAT"/>
    <property type="match status" value="1"/>
</dbReference>
<evidence type="ECO:0000256" key="6">
    <source>
        <dbReference type="ARBA" id="ARBA00022490"/>
    </source>
</evidence>
<dbReference type="InterPro" id="IPR000182">
    <property type="entry name" value="GNAT_dom"/>
</dbReference>
<evidence type="ECO:0000256" key="4">
    <source>
        <dbReference type="ARBA" id="ARBA00012950"/>
    </source>
</evidence>
<comment type="similarity">
    <text evidence="3">Belongs to the acetyltransferase family. NAA40 subfamily.</text>
</comment>
<dbReference type="Pfam" id="PF00583">
    <property type="entry name" value="Acetyltransf_1"/>
    <property type="match status" value="1"/>
</dbReference>
<evidence type="ECO:0000256" key="3">
    <source>
        <dbReference type="ARBA" id="ARBA00008870"/>
    </source>
</evidence>
<dbReference type="GO" id="GO:0010485">
    <property type="term" value="F:histone H4 acetyltransferase activity"/>
    <property type="evidence" value="ECO:0007669"/>
    <property type="project" value="InterPro"/>
</dbReference>
<dbReference type="EC" id="2.3.1.257" evidence="4"/>
<name>A0AAN6EYI4_EXODE</name>
<evidence type="ECO:0000256" key="9">
    <source>
        <dbReference type="ARBA" id="ARBA00023315"/>
    </source>
</evidence>
<evidence type="ECO:0000256" key="11">
    <source>
        <dbReference type="ARBA" id="ARBA00049524"/>
    </source>
</evidence>
<dbReference type="InterPro" id="IPR039949">
    <property type="entry name" value="NAA40"/>
</dbReference>
<keyword evidence="8" id="KW-0539">Nucleus</keyword>
<dbReference type="GO" id="GO:0043998">
    <property type="term" value="F:histone H2A acetyltransferase activity"/>
    <property type="evidence" value="ECO:0007669"/>
    <property type="project" value="InterPro"/>
</dbReference>
<feature type="domain" description="N-acetyltransferase" evidence="12">
    <location>
        <begin position="50"/>
        <end position="203"/>
    </location>
</feature>
<dbReference type="InterPro" id="IPR016181">
    <property type="entry name" value="Acyl_CoA_acyltransferase"/>
</dbReference>
<comment type="catalytic activity">
    <reaction evidence="11">
        <text>N-terminal L-seryl-[histone H4] + acetyl-CoA = N-terminal N(alpha)-acetyl-L-seryl-[histone H4] + CoA + H(+)</text>
        <dbReference type="Rhea" id="RHEA:50596"/>
        <dbReference type="Rhea" id="RHEA-COMP:12740"/>
        <dbReference type="Rhea" id="RHEA-COMP:12743"/>
        <dbReference type="ChEBI" id="CHEBI:15378"/>
        <dbReference type="ChEBI" id="CHEBI:57287"/>
        <dbReference type="ChEBI" id="CHEBI:57288"/>
        <dbReference type="ChEBI" id="CHEBI:64738"/>
        <dbReference type="ChEBI" id="CHEBI:83690"/>
        <dbReference type="EC" id="2.3.1.257"/>
    </reaction>
</comment>